<sequence length="361" mass="40726">MLRTKTGGALLKSIQSIYSFILSVDRNLLRACTVLGLFEALGLTKCIWPWILHILFTQTLGAWLLPFRVPAYQPRAAASTKGTRSKQRSPPEPPPEIRELNPSTMLLHKDTDPSKDDVPGEPAVCSLPELYAFVENFNKESKKSHLLKTHSLLPSEAQRMLSQNVNGTEETDERGETSQPVLTCKVVRREERPGSMTELLHSSLLASSLSPLERLSRSQQRISQYGIPPPVHTFPYEILISHSKAMSQVTVRQKAHSTKLACGLGVPSDLPGKFILEDKVPKYLVDPGKQFLDLKDLEWKYYKGIAKWKRHTADSRIKIKYDSEKRFVKSQQMPRAASPPLVQKSLVIYPQVDYPKKEDSS</sequence>
<accession>A0ABM5D316</accession>
<proteinExistence type="predicted"/>
<organism evidence="2 3">
    <name type="scientific">Vicugna pacos</name>
    <name type="common">Alpaca</name>
    <name type="synonym">Lama pacos</name>
    <dbReference type="NCBI Taxonomy" id="30538"/>
    <lineage>
        <taxon>Eukaryota</taxon>
        <taxon>Metazoa</taxon>
        <taxon>Chordata</taxon>
        <taxon>Craniata</taxon>
        <taxon>Vertebrata</taxon>
        <taxon>Euteleostomi</taxon>
        <taxon>Mammalia</taxon>
        <taxon>Eutheria</taxon>
        <taxon>Laurasiatheria</taxon>
        <taxon>Artiodactyla</taxon>
        <taxon>Tylopoda</taxon>
        <taxon>Camelidae</taxon>
        <taxon>Vicugna</taxon>
    </lineage>
</organism>
<reference evidence="3" key="1">
    <citation type="submission" date="2025-08" db="UniProtKB">
        <authorList>
            <consortium name="RefSeq"/>
        </authorList>
    </citation>
    <scope>IDENTIFICATION</scope>
</reference>
<dbReference type="PANTHER" id="PTHR37353">
    <property type="entry name" value="RIKEN CDNA 4921517D22 GENE"/>
    <property type="match status" value="1"/>
</dbReference>
<gene>
    <name evidence="3" type="primary">C4H9orf153</name>
</gene>
<dbReference type="Proteomes" id="UP001652581">
    <property type="component" value="Chromosome 4"/>
</dbReference>
<protein>
    <submittedName>
        <fullName evidence="3">Uncharacterized protein C9orf153 homolog isoform X1</fullName>
    </submittedName>
</protein>
<name>A0ABM5D316_VICPA</name>
<feature type="compositionally biased region" description="Basic and acidic residues" evidence="1">
    <location>
        <begin position="107"/>
        <end position="118"/>
    </location>
</feature>
<evidence type="ECO:0000256" key="1">
    <source>
        <dbReference type="SAM" id="MobiDB-lite"/>
    </source>
</evidence>
<evidence type="ECO:0000313" key="3">
    <source>
        <dbReference type="RefSeq" id="XP_072815293.1"/>
    </source>
</evidence>
<dbReference type="GeneID" id="140695970"/>
<dbReference type="Pfam" id="PF17673">
    <property type="entry name" value="DUF5532"/>
    <property type="match status" value="1"/>
</dbReference>
<dbReference type="InterPro" id="IPR040022">
    <property type="entry name" value="C9orf153-like"/>
</dbReference>
<dbReference type="PANTHER" id="PTHR37353:SF1">
    <property type="entry name" value="RIKEN CDNA 4921517D22 GENE"/>
    <property type="match status" value="1"/>
</dbReference>
<feature type="region of interest" description="Disordered" evidence="1">
    <location>
        <begin position="76"/>
        <end position="121"/>
    </location>
</feature>
<keyword evidence="2" id="KW-1185">Reference proteome</keyword>
<dbReference type="RefSeq" id="XP_072815293.1">
    <property type="nucleotide sequence ID" value="XM_072959192.1"/>
</dbReference>
<evidence type="ECO:0000313" key="2">
    <source>
        <dbReference type="Proteomes" id="UP001652581"/>
    </source>
</evidence>